<organism evidence="2 3">
    <name type="scientific">Populus alba x Populus x berolinensis</name>
    <dbReference type="NCBI Taxonomy" id="444605"/>
    <lineage>
        <taxon>Eukaryota</taxon>
        <taxon>Viridiplantae</taxon>
        <taxon>Streptophyta</taxon>
        <taxon>Embryophyta</taxon>
        <taxon>Tracheophyta</taxon>
        <taxon>Spermatophyta</taxon>
        <taxon>Magnoliopsida</taxon>
        <taxon>eudicotyledons</taxon>
        <taxon>Gunneridae</taxon>
        <taxon>Pentapetalae</taxon>
        <taxon>rosids</taxon>
        <taxon>fabids</taxon>
        <taxon>Malpighiales</taxon>
        <taxon>Salicaceae</taxon>
        <taxon>Saliceae</taxon>
        <taxon>Populus</taxon>
    </lineage>
</organism>
<dbReference type="Proteomes" id="UP001164929">
    <property type="component" value="Chromosome 18"/>
</dbReference>
<evidence type="ECO:0000313" key="2">
    <source>
        <dbReference type="EMBL" id="KAJ6957610.1"/>
    </source>
</evidence>
<reference evidence="2 3" key="1">
    <citation type="journal article" date="2023" name="Mol. Ecol. Resour.">
        <title>Chromosome-level genome assembly of a triploid poplar Populus alba 'Berolinensis'.</title>
        <authorList>
            <person name="Chen S."/>
            <person name="Yu Y."/>
            <person name="Wang X."/>
            <person name="Wang S."/>
            <person name="Zhang T."/>
            <person name="Zhou Y."/>
            <person name="He R."/>
            <person name="Meng N."/>
            <person name="Wang Y."/>
            <person name="Liu W."/>
            <person name="Liu Z."/>
            <person name="Liu J."/>
            <person name="Guo Q."/>
            <person name="Huang H."/>
            <person name="Sederoff R.R."/>
            <person name="Wang G."/>
            <person name="Qu G."/>
            <person name="Chen S."/>
        </authorList>
    </citation>
    <scope>NUCLEOTIDE SEQUENCE [LARGE SCALE GENOMIC DNA]</scope>
    <source>
        <strain evidence="2">SC-2020</strain>
    </source>
</reference>
<dbReference type="AlphaFoldDB" id="A0AAD6PQQ9"/>
<protein>
    <submittedName>
        <fullName evidence="2">Uncharacterized protein</fullName>
    </submittedName>
</protein>
<sequence length="66" mass="7150">MTTLTTGEERSGFVKGTMKPQEACPPVRLLSVFILALNLSSTNQKYSHNNTARKKSDTATETSSSS</sequence>
<proteinExistence type="predicted"/>
<gene>
    <name evidence="2" type="ORF">NC653_039543</name>
</gene>
<evidence type="ECO:0000313" key="3">
    <source>
        <dbReference type="Proteomes" id="UP001164929"/>
    </source>
</evidence>
<accession>A0AAD6PQQ9</accession>
<evidence type="ECO:0000256" key="1">
    <source>
        <dbReference type="SAM" id="MobiDB-lite"/>
    </source>
</evidence>
<comment type="caution">
    <text evidence="2">The sequence shown here is derived from an EMBL/GenBank/DDBJ whole genome shotgun (WGS) entry which is preliminary data.</text>
</comment>
<dbReference type="EMBL" id="JAQIZT010000018">
    <property type="protein sequence ID" value="KAJ6957610.1"/>
    <property type="molecule type" value="Genomic_DNA"/>
</dbReference>
<feature type="region of interest" description="Disordered" evidence="1">
    <location>
        <begin position="44"/>
        <end position="66"/>
    </location>
</feature>
<name>A0AAD6PQQ9_9ROSI</name>
<keyword evidence="3" id="KW-1185">Reference proteome</keyword>
<feature type="region of interest" description="Disordered" evidence="1">
    <location>
        <begin position="1"/>
        <end position="20"/>
    </location>
</feature>